<dbReference type="EMBL" id="JAOCZP010000010">
    <property type="protein sequence ID" value="MCT7377957.1"/>
    <property type="molecule type" value="Genomic_DNA"/>
</dbReference>
<organism evidence="2 3">
    <name type="scientific">Chelativorans salis</name>
    <dbReference type="NCBI Taxonomy" id="2978478"/>
    <lineage>
        <taxon>Bacteria</taxon>
        <taxon>Pseudomonadati</taxon>
        <taxon>Pseudomonadota</taxon>
        <taxon>Alphaproteobacteria</taxon>
        <taxon>Hyphomicrobiales</taxon>
        <taxon>Phyllobacteriaceae</taxon>
        <taxon>Chelativorans</taxon>
    </lineage>
</organism>
<proteinExistence type="predicted"/>
<keyword evidence="3" id="KW-1185">Reference proteome</keyword>
<feature type="region of interest" description="Disordered" evidence="1">
    <location>
        <begin position="1"/>
        <end position="25"/>
    </location>
</feature>
<evidence type="ECO:0000313" key="3">
    <source>
        <dbReference type="Proteomes" id="UP001320831"/>
    </source>
</evidence>
<comment type="caution">
    <text evidence="2">The sequence shown here is derived from an EMBL/GenBank/DDBJ whole genome shotgun (WGS) entry which is preliminary data.</text>
</comment>
<evidence type="ECO:0000313" key="2">
    <source>
        <dbReference type="EMBL" id="MCT7377957.1"/>
    </source>
</evidence>
<name>A0ABT2LTU1_9HYPH</name>
<sequence>MRVPRLGGLPTHYDRDNPSAAAGGGSEIVTGSADIARLEPIDAVYAAKKIVVSFGRFAHVGEAAVGEIVVMVGKALCSAIANTAIYSRSLASSFK</sequence>
<reference evidence="2 3" key="1">
    <citation type="submission" date="2022-09" db="EMBL/GenBank/DDBJ databases">
        <title>Chelativorans salina sp. nov., a novel slightly halophilic bacterium isolated from a saline lake sediment enrichment.</title>
        <authorList>
            <person name="Gao L."/>
            <person name="Fang B.-Z."/>
            <person name="Li W.-J."/>
        </authorList>
    </citation>
    <scope>NUCLEOTIDE SEQUENCE [LARGE SCALE GENOMIC DNA]</scope>
    <source>
        <strain evidence="2 3">EGI FJ00035</strain>
    </source>
</reference>
<dbReference type="RefSeq" id="WP_260906702.1">
    <property type="nucleotide sequence ID" value="NZ_JAOCZP010000010.1"/>
</dbReference>
<evidence type="ECO:0000256" key="1">
    <source>
        <dbReference type="SAM" id="MobiDB-lite"/>
    </source>
</evidence>
<gene>
    <name evidence="2" type="ORF">N5A92_23340</name>
</gene>
<dbReference type="Proteomes" id="UP001320831">
    <property type="component" value="Unassembled WGS sequence"/>
</dbReference>
<protein>
    <submittedName>
        <fullName evidence="2">Uncharacterized protein</fullName>
    </submittedName>
</protein>
<accession>A0ABT2LTU1</accession>